<reference evidence="2" key="1">
    <citation type="journal article" date="2019" name="Int. J. Syst. Evol. Microbiol.">
        <title>The Global Catalogue of Microorganisms (GCM) 10K type strain sequencing project: providing services to taxonomists for standard genome sequencing and annotation.</title>
        <authorList>
            <consortium name="The Broad Institute Genomics Platform"/>
            <consortium name="The Broad Institute Genome Sequencing Center for Infectious Disease"/>
            <person name="Wu L."/>
            <person name="Ma J."/>
        </authorList>
    </citation>
    <scope>NUCLEOTIDE SEQUENCE [LARGE SCALE GENOMIC DNA]</scope>
    <source>
        <strain evidence="2">JCM 4866</strain>
    </source>
</reference>
<name>A0ABQ2WVN6_9ACTN</name>
<dbReference type="EMBL" id="BMWC01000001">
    <property type="protein sequence ID" value="GGW82133.1"/>
    <property type="molecule type" value="Genomic_DNA"/>
</dbReference>
<protein>
    <recommendedName>
        <fullName evidence="3">DUF2277 domain-containing protein</fullName>
    </recommendedName>
</protein>
<keyword evidence="2" id="KW-1185">Reference proteome</keyword>
<dbReference type="Pfam" id="PF10041">
    <property type="entry name" value="DUF2277"/>
    <property type="match status" value="1"/>
</dbReference>
<accession>A0ABQ2WVN6</accession>
<evidence type="ECO:0008006" key="3">
    <source>
        <dbReference type="Google" id="ProtNLM"/>
    </source>
</evidence>
<dbReference type="Proteomes" id="UP000617743">
    <property type="component" value="Unassembled WGS sequence"/>
</dbReference>
<evidence type="ECO:0000313" key="1">
    <source>
        <dbReference type="EMBL" id="GGW82133.1"/>
    </source>
</evidence>
<proteinExistence type="predicted"/>
<comment type="caution">
    <text evidence="1">The sequence shown here is derived from an EMBL/GenBank/DDBJ whole genome shotgun (WGS) entry which is preliminary data.</text>
</comment>
<sequence length="113" mass="12234">MVQANVPWFMRTGVVAASRRPWQESLSCEGRKGETGGMCRSIKTLRPPALPEEATPEDIRAAALQYVRKVSGFRAPAAHNQEVFERAVEAVAQATAELLDGLEVRGAAARQAS</sequence>
<dbReference type="InterPro" id="IPR018735">
    <property type="entry name" value="DUF2277"/>
</dbReference>
<organism evidence="1 2">
    <name type="scientific">Streptomyces lomondensis</name>
    <dbReference type="NCBI Taxonomy" id="68229"/>
    <lineage>
        <taxon>Bacteria</taxon>
        <taxon>Bacillati</taxon>
        <taxon>Actinomycetota</taxon>
        <taxon>Actinomycetes</taxon>
        <taxon>Kitasatosporales</taxon>
        <taxon>Streptomycetaceae</taxon>
        <taxon>Streptomyces</taxon>
    </lineage>
</organism>
<gene>
    <name evidence="1" type="ORF">GCM10010383_07830</name>
</gene>
<evidence type="ECO:0000313" key="2">
    <source>
        <dbReference type="Proteomes" id="UP000617743"/>
    </source>
</evidence>